<evidence type="ECO:0000259" key="7">
    <source>
        <dbReference type="PROSITE" id="PS51211"/>
    </source>
</evidence>
<dbReference type="Proteomes" id="UP000887013">
    <property type="component" value="Unassembled WGS sequence"/>
</dbReference>
<dbReference type="Gene3D" id="2.30.230.10">
    <property type="entry name" value="Lipovitellin, beta-sheet shell regions, chain A"/>
    <property type="match status" value="1"/>
</dbReference>
<feature type="chain" id="PRO_5036460603" evidence="6">
    <location>
        <begin position="20"/>
        <end position="4486"/>
    </location>
</feature>
<evidence type="ECO:0000256" key="2">
    <source>
        <dbReference type="ARBA" id="ARBA00023180"/>
    </source>
</evidence>
<dbReference type="InterPro" id="IPR015817">
    <property type="entry name" value="Vitellinogen_open_b-sht_sub1"/>
</dbReference>
<accession>A0A8X6PM51</accession>
<dbReference type="SUPFAM" id="SSF56968">
    <property type="entry name" value="Lipovitellin-phosvitin complex, beta-sheet shell regions"/>
    <property type="match status" value="2"/>
</dbReference>
<feature type="compositionally biased region" description="Polar residues" evidence="5">
    <location>
        <begin position="4460"/>
        <end position="4473"/>
    </location>
</feature>
<evidence type="ECO:0000313" key="9">
    <source>
        <dbReference type="EMBL" id="GFT71844.1"/>
    </source>
</evidence>
<name>A0A8X6PM51_NEPPI</name>
<sequence>MASFRKLLLLSAFVASTVAGPVPNNERCARYCTDESDLLLSPGSTYTYDYETTTITTVQGASDKSQLQMTAQVDIEVLSKCDLALRLRGVTLKLSDPESPDYLVSLRGAREFARTIEKHILRFSFQNGQVEHVCPGENVPDWVTNIHKGVLSAFQTYNVKPEWTTRTLETDILGKCTAEYHSLGRNWQGAHTIRKLKDLSFCSEREHVESFLQGTPFSHEFQIQSMPVVKGNQECEQVISDSFLQTSTCNEKLVFRPFSNRGNGVITTVSQKLIFAATSERRFAGKVYQSSSETLLYKHFLEEASSAKIEEETEKSLKELCDAAKIDISISVPRKFSAFVYKLKKLSSQSLRTLYQKSESICPGNTKARKFFMDAIPLVSTSDSARFMYEMISSKSISDSEISFWLTSLAFITDTTPEIISTFTPLLDGRYDQAILGISALIRNYCQNKDCSNVREVEAAVGKLAQNVGMYKNEIISLKAIGNIGYMFKHSEMIETIYKFPQRRTEVRLAAIEAYRRVSCDISREELMKTYSNYNEDTEIRIAAYLAVMRCPSVSVIEQVKDVMMKEKINHVGSFVWTHLTALSKTKHPERQAIRNIVSTLYLMNKFSPDARKFSTAHEAHYFLESIDSGIHADSHMIFTTDSYLPRTAMFNLTVDIFGKSCNLFQIDGRLEGLEYVVESFFGPGGYFPQKNIAKILREKRSVDNNKLNLIDSQFGKHLQNPQEPYGSVDVKVFGTSMWYQQFKNADDGTPDINLLDIVTKLAEENEREYSRSFMFLDTTFTIPMTSGLPLKIALNGTASVGLKIGGKFDVKNFEHIDVQGHIEPSGAIEIAGLLTVDAGNVARSGMRIVSTMHSSSVLDGKVLVRNGEVVKAQLNMPRDRIDVFNIQSKMYIVHGNEEREKTSDKKDGTHLQSCTGRTISKLFGVKFCSELELPPYRPNAPLQPLNGPASFNLFIEKTDPTLKSYNFDAQWRTEMKNGAFVEHGMFAINTPESKVDRDVNMELYVNQADLTATLKIKTPVKKLGVNAKLVDGTSQVKLDFSVNVDDKDYFSIQSELGILDGKNSLSLTPSLEIRIPSKRLVAITGSADLRYGQKYTGQLQIEDLTEKPILAKGSFEIGKRNRYEVEASLTSFPLDGTVKGYAQLGDNLSSRFTAEYRILEGKMNKLSVVGKMRNLSASALTKYTGSLNIQASVLPEWNTELVFETMKTTGHIENSVSISLGDGARSRVHTIKLQEILRYEGNLVNNKVDGSLKLLYPEKNIDYGLSVAHENTDHSLKNSLEFQYDSNKKISTDVQLKKNTGDFLSVAGDIKLRYPGRETGVQAELVQSSNKEYRGTASCQWQRGRQVAVVLHYKDKCEGSRLKYEIDGNVNLSGSSPVAFATIVAHHQGQFTGSAELNRGNDKYRAKADISVGDGLNHRMAGQLVLRNDVYGIDAAISNIKDRINGNVELKMPNRHRATAKLESRFGDVLKFGSFETYWDADRDTSKRFVINGELRKQAEGYDGKVDMQIRRRTVKGSLSTSLQGNLLSSLFKTNNKIEFELSPTEKFTGVLSTNVIFARSKHQLGSHVEVTTPYYGFENVTFSVMHLYTNQQWDSELSTLLPWGNDVTLSTNGKYSFARGRCNIEASGRVLTSFKGFEDMSATIIHVHGARELSNKAEVKWGMGKRIFYQVNGVKQLSSLRGSVKLNTPFSYLNDISGEINYEHSSDSYRTKGELQWAPSKRIAFNTAGTHELTGRRRICTVNFEGSSPFRGYENTAAKITYNNDGIAINTDVEAMWNRNKITTSLSTSRRIQMYNKNLEGKFIFTSPFQNYENIQISTSLEMNENSYKINVDTQLPHRSTASINSQGKLVDWNDMEVNAVVIGHFPKYMDVQRAAIDFVHKLHNAKLRSTLDASYGNDRLTVLLIGLTESAYNSRNSEFSVTINTPFRNYEELKADFAHNQRGYEYFSKLQMNKNKLSGSLTHKLNVRDVLNFDTTLEMTSTSSLPNGKISVVNSNNGRQFEHTSFVQWDKNNKIHLNAQYLDKTFLKEALVKITTPFRGYKDLEFKASTECQDWEHKGALSFVWDRRNKMTLSADIKNYRWESMDAQIEFTSPFRGYEFYSTAVKYDLTAPQKEAEASFLWDVTNRKAVVAKGKFLFSNRLVSLDTSLTTPFENYERIVLLAKYENNAPTRNVNVLYERGWRKINFVGKTVLRSNDAEITVNFNSPYRSLTELIASAKYNKVRNGMKGEVNAQWNERNNYKATAQYELKETSVKGSIELNTPIRNYEKVTFDVSGSSLNSRMSSEVSFGWGSDRKIVLNTNIYNGKNEGEFDTRFLSPFVNYRDLSLKTTYKLKSGHYEADMKATVNQNDLYEGSIKAKYGGSHLAEIQVNINTPVSPLRDVRLDLTTDLNSDLFKLISSLKWESEQAEIEILLNKRMGQFYEAKLKLNTPFEGIKVLSFDSSIRNDKSKFVDGRLTIVTPFEYLRNFNAYAKYKSEDSGDSIDLKFDTPNKNMNILGKLSNSQFKPFIASLDVEAPFTSFKSVSTNLELNVPRWNNAKAKFNMNSQKFKHDFGIEFLQDNSNLNLKIAVDSTAIPSKVVSASVIADYSDSSRISTEASLEMFGKVHYMNGQYKYSGKNLETEVKMESSILPKGEAKVSVKLNRRRNDKVLDGEINFSYASSVHQVTAKYENKGNQVSANVKVDSDLLPFSTLESEAKYINSNGRDMETSFSVSTPYSSHAVTSSFKNYEGEKIVQLKIDCPMVSFLNPFTITSTLKHEGYSAADISLSVSTPEKEIRVAGNMKNEGWENAEAFLTINTPFESLRMVRLDGRFRNEKFQNIDCNFQIETSNSNFPSLGITSKLSRTEGSEEMSLMLKLPVLKYRSIQLLGNVHYNRDYSSADSRITFTLPRSKYVIYGQYGLSQSRISGRGELELNNEKWSATGRLERNSEKKDIALSISTPSSRTYTIGGAYGNSGNRQHFAVTYSNPSNERYTWNSTLNLESSRSYSLDFQAETPFYNYRTLQGSVSLQSNSNSFSYNAEYTKNGRRGFLKVFHRNQRDGLKGSVQMGCPYTKVRDIKLSYNRVKKYTNIEDSIELDYNRAKQFKMEVILFGEKSSHIVLDVPVLPLTVTADSKKISNGRELNFRSNYFSRVVSFRTSHQWDSRQILHDAAFSWDERAEKRISYDFKLAKTETGRELWSRLDTPLRSLMLKGNFTKSNRASSGGVDFYWDASRSMEKHMAVGVVHADISTDSQTSHKLEIVVEHPKLSKDIVQSNVITYSPNAVHFKSELQYSRERQNNLVMEIKANDMSRSNRDRHYKGEFVLKHPATRLDIRANGEAMNSKLESSAYLRLNTLDRHQTQNVRELKAKIKKLQQEIEILMRSNDDQMKVSGNVQNRNDEYDVQMERKTNEQTDMTYRVKFSKRNRALDVKIVNAENTGLQISASLPKESANLKISHSKKGNQVTDASILLGLEGSKILISKINWRPKLWEDLRITTGETLRDFIATNKVQFDRWALSFSQEVSTRFSLMSRSIVDLLSPFVEDLKNGVNEIEHDLETAKDSFWKMYYRNEFHMRDIVAEIDTVKQIARDVSNTLALGWEVLYNITVEYVENVYYSIHYGYLDLCQYMGRLKSDLIEIGWRTKRVILSYKRSIQFALRETMTKINEVARESYLRLQQWADKMILKFDKWLRSYAPCIIDGYYYTKHAADKIRYQINGITDCFVSNRYYIALKNYASSVVNTFKALYDYEYAETAQAFLNRVYDNNFIESIVNHPTIDRVSEMANSALRKSVEVYYNLGMDVAVSHAADSASNYLKTMAFNSAQDYLSEFYQTKAGAKYDFEPQRGHIALELTLPVERNSLLEVFDYESYPEYKKLVNVNSLAVEYYEDFCIWDFYYKFMKYFTPSYWVPSFSGHALISGNQHFITFDKLSYDFAGRCSYLLARDFVDGNFTAIVNYGTEDHMRRSLTLLIDGRKVDIGNDYKITLDNNKAELPIQIGKTKMIRDGANIRVENEKKGYSVVCNFIHNYCSMSLSGFYFGRTGGLFGTFNYEPSLDMMSPQRYIMGDVESFTKSWEVGQAVCTSSENFATLPSNDYRVQKKCRDLFQKSTSEFRACFKQVDPETYLKMCINDLSAVHENNHNNAICQSAAAYFTECKMEGVPLKMPKQCVRCEKQDGSYMTEGDAIQFPRDGTVTAADVVFLVEEKQCNKDRVKYLSKLADVIESNFRQKGYRDVRYSVVGFGGDEIHAEPHVHTMDGRESGPLRSLESAFQSLEYGDGPVNILEAMRFAAGLTFRPGTTKSFILVKCSTCKSEEVKAEYGEMLRTLLDGDITLHILMEQKYEMKVPIKNSKARRVIGVDRKFAYTLKDVKDNSLSGDGDLLAQLRLPKDVCIPLAFEVNGSSFDSQFLTEIKKNTNKKFMDVLARLVVRSSSVGTTDWGMCCECLATEDGVGKSTCQRCVSEEMASMISADISGIHNQASRTENSNSARRVRKHKERRSGQ</sequence>
<feature type="disulfide bond" evidence="3">
    <location>
        <begin position="176"/>
        <end position="202"/>
    </location>
</feature>
<dbReference type="InterPro" id="IPR015255">
    <property type="entry name" value="Vitellinogen_open_b-sht"/>
</dbReference>
<dbReference type="InterPro" id="IPR014853">
    <property type="entry name" value="VWF/SSPO/ZAN-like_Cys-rich_dom"/>
</dbReference>
<gene>
    <name evidence="9" type="ORF">NPIL_511001</name>
</gene>
<reference evidence="9" key="1">
    <citation type="submission" date="2020-08" db="EMBL/GenBank/DDBJ databases">
        <title>Multicomponent nature underlies the extraordinary mechanical properties of spider dragline silk.</title>
        <authorList>
            <person name="Kono N."/>
            <person name="Nakamura H."/>
            <person name="Mori M."/>
            <person name="Yoshida Y."/>
            <person name="Ohtoshi R."/>
            <person name="Malay A.D."/>
            <person name="Moran D.A.P."/>
            <person name="Tomita M."/>
            <person name="Numata K."/>
            <person name="Arakawa K."/>
        </authorList>
    </citation>
    <scope>NUCLEOTIDE SEQUENCE</scope>
</reference>
<keyword evidence="4" id="KW-0175">Coiled coil</keyword>
<dbReference type="Pfam" id="PF08742">
    <property type="entry name" value="C8"/>
    <property type="match status" value="1"/>
</dbReference>
<dbReference type="OrthoDB" id="6484170at2759"/>
<dbReference type="Pfam" id="PF00094">
    <property type="entry name" value="VWD"/>
    <property type="match status" value="1"/>
</dbReference>
<feature type="coiled-coil region" evidence="4">
    <location>
        <begin position="3342"/>
        <end position="3376"/>
    </location>
</feature>
<dbReference type="PANTHER" id="PTHR37860">
    <property type="entry name" value="AGAP008810-PA"/>
    <property type="match status" value="1"/>
</dbReference>
<dbReference type="PROSITE" id="PS51233">
    <property type="entry name" value="VWFD"/>
    <property type="match status" value="1"/>
</dbReference>
<dbReference type="InterPro" id="IPR001747">
    <property type="entry name" value="Vitellogenin_N"/>
</dbReference>
<dbReference type="InterPro" id="IPR011030">
    <property type="entry name" value="Lipovitellin_superhlx_dom"/>
</dbReference>
<keyword evidence="2" id="KW-0325">Glycoprotein</keyword>
<dbReference type="InterPro" id="IPR015819">
    <property type="entry name" value="Lipid_transp_b-sht_shell"/>
</dbReference>
<dbReference type="InterPro" id="IPR015816">
    <property type="entry name" value="Vitellinogen_b-sht_N"/>
</dbReference>
<feature type="region of interest" description="Disordered" evidence="5">
    <location>
        <begin position="4458"/>
        <end position="4486"/>
    </location>
</feature>
<dbReference type="SMART" id="SM00216">
    <property type="entry name" value="VWD"/>
    <property type="match status" value="1"/>
</dbReference>
<keyword evidence="3" id="KW-1015">Disulfide bond</keyword>
<evidence type="ECO:0000256" key="5">
    <source>
        <dbReference type="SAM" id="MobiDB-lite"/>
    </source>
</evidence>
<keyword evidence="10" id="KW-1185">Reference proteome</keyword>
<evidence type="ECO:0000259" key="8">
    <source>
        <dbReference type="PROSITE" id="PS51233"/>
    </source>
</evidence>
<feature type="compositionally biased region" description="Basic residues" evidence="5">
    <location>
        <begin position="4474"/>
        <end position="4486"/>
    </location>
</feature>
<evidence type="ECO:0000256" key="3">
    <source>
        <dbReference type="PROSITE-ProRule" id="PRU00557"/>
    </source>
</evidence>
<dbReference type="Gene3D" id="2.20.50.20">
    <property type="entry name" value="Lipovitellin. Chain A, domain 3"/>
    <property type="match status" value="1"/>
</dbReference>
<dbReference type="PANTHER" id="PTHR37860:SF2">
    <property type="entry name" value="VITELLOGENIN DOMAIN-CONTAINING PROTEIN"/>
    <property type="match status" value="1"/>
</dbReference>
<evidence type="ECO:0000256" key="4">
    <source>
        <dbReference type="SAM" id="Coils"/>
    </source>
</evidence>
<dbReference type="Pfam" id="PF09172">
    <property type="entry name" value="Vit_open_b-sht"/>
    <property type="match status" value="1"/>
</dbReference>
<dbReference type="InterPro" id="IPR001846">
    <property type="entry name" value="VWF_type-D"/>
</dbReference>
<proteinExistence type="predicted"/>
<dbReference type="SMART" id="SM00832">
    <property type="entry name" value="C8"/>
    <property type="match status" value="1"/>
</dbReference>
<organism evidence="9 10">
    <name type="scientific">Nephila pilipes</name>
    <name type="common">Giant wood spider</name>
    <name type="synonym">Nephila maculata</name>
    <dbReference type="NCBI Taxonomy" id="299642"/>
    <lineage>
        <taxon>Eukaryota</taxon>
        <taxon>Metazoa</taxon>
        <taxon>Ecdysozoa</taxon>
        <taxon>Arthropoda</taxon>
        <taxon>Chelicerata</taxon>
        <taxon>Arachnida</taxon>
        <taxon>Araneae</taxon>
        <taxon>Araneomorphae</taxon>
        <taxon>Entelegynae</taxon>
        <taxon>Araneoidea</taxon>
        <taxon>Nephilidae</taxon>
        <taxon>Nephila</taxon>
    </lineage>
</organism>
<dbReference type="SUPFAM" id="SSF48431">
    <property type="entry name" value="Lipovitellin-phosvitin complex, superhelical domain"/>
    <property type="match status" value="1"/>
</dbReference>
<feature type="signal peptide" evidence="6">
    <location>
        <begin position="1"/>
        <end position="19"/>
    </location>
</feature>
<feature type="domain" description="VWFD" evidence="8">
    <location>
        <begin position="3899"/>
        <end position="4067"/>
    </location>
</feature>
<protein>
    <submittedName>
        <fullName evidence="9">Vitellogenin</fullName>
    </submittedName>
</protein>
<dbReference type="Gene3D" id="1.25.10.20">
    <property type="entry name" value="Vitellinogen, superhelical"/>
    <property type="match status" value="1"/>
</dbReference>
<comment type="caution">
    <text evidence="3">Lacks conserved residue(s) required for the propagation of feature annotation.</text>
</comment>
<feature type="domain" description="Vitellogenin" evidence="7">
    <location>
        <begin position="40"/>
        <end position="650"/>
    </location>
</feature>
<evidence type="ECO:0000256" key="1">
    <source>
        <dbReference type="ARBA" id="ARBA00022729"/>
    </source>
</evidence>
<dbReference type="Pfam" id="PF01347">
    <property type="entry name" value="Vitellogenin_N"/>
    <property type="match status" value="1"/>
</dbReference>
<dbReference type="EMBL" id="BMAW01116731">
    <property type="protein sequence ID" value="GFT71844.1"/>
    <property type="molecule type" value="Genomic_DNA"/>
</dbReference>
<dbReference type="PROSITE" id="PS51211">
    <property type="entry name" value="VITELLOGENIN"/>
    <property type="match status" value="1"/>
</dbReference>
<evidence type="ECO:0000313" key="10">
    <source>
        <dbReference type="Proteomes" id="UP000887013"/>
    </source>
</evidence>
<dbReference type="SMART" id="SM00638">
    <property type="entry name" value="LPD_N"/>
    <property type="match status" value="1"/>
</dbReference>
<comment type="caution">
    <text evidence="9">The sequence shown here is derived from an EMBL/GenBank/DDBJ whole genome shotgun (WGS) entry which is preliminary data.</text>
</comment>
<keyword evidence="1 6" id="KW-0732">Signal</keyword>
<dbReference type="GO" id="GO:0005319">
    <property type="term" value="F:lipid transporter activity"/>
    <property type="evidence" value="ECO:0007669"/>
    <property type="project" value="InterPro"/>
</dbReference>
<dbReference type="Gene3D" id="2.20.80.10">
    <property type="entry name" value="Lipovitellin-phosvitin complex, chain A, domain 4"/>
    <property type="match status" value="1"/>
</dbReference>
<evidence type="ECO:0000256" key="6">
    <source>
        <dbReference type="SAM" id="SignalP"/>
    </source>
</evidence>
<dbReference type="SMART" id="SM01169">
    <property type="entry name" value="DUF1943"/>
    <property type="match status" value="1"/>
</dbReference>